<name>A0A516Q121_9ACTN</name>
<dbReference type="PANTHER" id="PTHR43141:SF4">
    <property type="entry name" value="CYTOCHROME BD2 SUBUNIT II"/>
    <property type="match status" value="1"/>
</dbReference>
<sequence>MSTAVAIVLLIAVVAYAIFAGADFGAGFWDLIAGGPDRGARSRGVIEHSIGPVWEANHVWLIFILVVLWTSFPPAYASITLTLYVPMMIAALGIVLRGAGFAFRKVAVTPRNQRILGGAFAIPSVLVPYAMGAMAGGVASGRVPTGGRAGDPVHSWINPTSIMGGVLAVAAVAYLAAVYLVWDARRLGDPAAAEYFRRRAVGAGCAVVVVAAVSVVVLHADARYLFDGLFSRALPLLILGVLCGVGALLLLVRGAAAGARLLAVLAVASIVTAWMVGQWPYLLPTSLTASAAASPNGTLTAVLVAVGLAAVTVLPAFIGLYVLDQLGKLPDEGVDDVADRQLDSPRQADAVEPAGADDRT</sequence>
<dbReference type="AlphaFoldDB" id="A0A516Q121"/>
<feature type="transmembrane region" description="Helical" evidence="8">
    <location>
        <begin position="232"/>
        <end position="252"/>
    </location>
</feature>
<reference evidence="9 10" key="1">
    <citation type="submission" date="2019-07" db="EMBL/GenBank/DDBJ databases">
        <title>Microlunatus dokdonensis sp. nov. isolated from the rhizospheric soil of the wild plant Elymus tsukushiensis.</title>
        <authorList>
            <person name="Ghim S.-Y."/>
            <person name="Hwang Y.-J."/>
            <person name="Son J.-S."/>
            <person name="Shin J.-H."/>
        </authorList>
    </citation>
    <scope>NUCLEOTIDE SEQUENCE [LARGE SCALE GENOMIC DNA]</scope>
    <source>
        <strain evidence="9 10">KUDC0627</strain>
    </source>
</reference>
<dbReference type="GO" id="GO:0019646">
    <property type="term" value="P:aerobic electron transport chain"/>
    <property type="evidence" value="ECO:0007669"/>
    <property type="project" value="TreeGrafter"/>
</dbReference>
<feature type="region of interest" description="Disordered" evidence="7">
    <location>
        <begin position="336"/>
        <end position="360"/>
    </location>
</feature>
<comment type="similarity">
    <text evidence="2">Belongs to the cytochrome ubiquinol oxidase subunit 2 family.</text>
</comment>
<evidence type="ECO:0000256" key="8">
    <source>
        <dbReference type="SAM" id="Phobius"/>
    </source>
</evidence>
<evidence type="ECO:0000256" key="2">
    <source>
        <dbReference type="ARBA" id="ARBA00007543"/>
    </source>
</evidence>
<proteinExistence type="inferred from homology"/>
<keyword evidence="5 8" id="KW-1133">Transmembrane helix</keyword>
<dbReference type="KEGG" id="mik:FOE78_14175"/>
<dbReference type="OrthoDB" id="9776710at2"/>
<evidence type="ECO:0000256" key="7">
    <source>
        <dbReference type="SAM" id="MobiDB-lite"/>
    </source>
</evidence>
<evidence type="ECO:0000256" key="6">
    <source>
        <dbReference type="ARBA" id="ARBA00023136"/>
    </source>
</evidence>
<evidence type="ECO:0000256" key="1">
    <source>
        <dbReference type="ARBA" id="ARBA00004651"/>
    </source>
</evidence>
<dbReference type="EMBL" id="CP041692">
    <property type="protein sequence ID" value="QDP96911.1"/>
    <property type="molecule type" value="Genomic_DNA"/>
</dbReference>
<feature type="transmembrane region" description="Helical" evidence="8">
    <location>
        <begin position="156"/>
        <end position="181"/>
    </location>
</feature>
<dbReference type="GO" id="GO:0070069">
    <property type="term" value="C:cytochrome complex"/>
    <property type="evidence" value="ECO:0007669"/>
    <property type="project" value="TreeGrafter"/>
</dbReference>
<comment type="subcellular location">
    <subcellularLocation>
        <location evidence="1">Cell membrane</location>
        <topology evidence="1">Multi-pass membrane protein</topology>
    </subcellularLocation>
</comment>
<feature type="transmembrane region" description="Helical" evidence="8">
    <location>
        <begin position="259"/>
        <end position="281"/>
    </location>
</feature>
<dbReference type="GO" id="GO:0005886">
    <property type="term" value="C:plasma membrane"/>
    <property type="evidence" value="ECO:0007669"/>
    <property type="project" value="UniProtKB-SubCell"/>
</dbReference>
<evidence type="ECO:0000256" key="3">
    <source>
        <dbReference type="ARBA" id="ARBA00022475"/>
    </source>
</evidence>
<accession>A0A516Q121</accession>
<dbReference type="InterPro" id="IPR003317">
    <property type="entry name" value="Cyt-d_oxidase_su2"/>
</dbReference>
<feature type="transmembrane region" description="Helical" evidence="8">
    <location>
        <begin position="6"/>
        <end position="32"/>
    </location>
</feature>
<keyword evidence="4 8" id="KW-0812">Transmembrane</keyword>
<evidence type="ECO:0000256" key="5">
    <source>
        <dbReference type="ARBA" id="ARBA00022989"/>
    </source>
</evidence>
<organism evidence="9 10">
    <name type="scientific">Microlunatus elymi</name>
    <dbReference type="NCBI Taxonomy" id="2596828"/>
    <lineage>
        <taxon>Bacteria</taxon>
        <taxon>Bacillati</taxon>
        <taxon>Actinomycetota</taxon>
        <taxon>Actinomycetes</taxon>
        <taxon>Propionibacteriales</taxon>
        <taxon>Propionibacteriaceae</taxon>
        <taxon>Microlunatus</taxon>
    </lineage>
</organism>
<feature type="transmembrane region" description="Helical" evidence="8">
    <location>
        <begin position="84"/>
        <end position="103"/>
    </location>
</feature>
<evidence type="ECO:0000256" key="4">
    <source>
        <dbReference type="ARBA" id="ARBA00022692"/>
    </source>
</evidence>
<keyword evidence="6 8" id="KW-0472">Membrane</keyword>
<dbReference type="Proteomes" id="UP000319263">
    <property type="component" value="Chromosome"/>
</dbReference>
<evidence type="ECO:0000313" key="9">
    <source>
        <dbReference type="EMBL" id="QDP96911.1"/>
    </source>
</evidence>
<dbReference type="GO" id="GO:0016682">
    <property type="term" value="F:oxidoreductase activity, acting on diphenols and related substances as donors, oxygen as acceptor"/>
    <property type="evidence" value="ECO:0007669"/>
    <property type="project" value="TreeGrafter"/>
</dbReference>
<dbReference type="PANTHER" id="PTHR43141">
    <property type="entry name" value="CYTOCHROME BD2 SUBUNIT II"/>
    <property type="match status" value="1"/>
</dbReference>
<evidence type="ECO:0000313" key="10">
    <source>
        <dbReference type="Proteomes" id="UP000319263"/>
    </source>
</evidence>
<feature type="transmembrane region" description="Helical" evidence="8">
    <location>
        <begin position="201"/>
        <end position="220"/>
    </location>
</feature>
<feature type="transmembrane region" description="Helical" evidence="8">
    <location>
        <begin position="115"/>
        <end position="136"/>
    </location>
</feature>
<feature type="transmembrane region" description="Helical" evidence="8">
    <location>
        <begin position="301"/>
        <end position="323"/>
    </location>
</feature>
<dbReference type="Pfam" id="PF02322">
    <property type="entry name" value="Cyt_bd_oxida_II"/>
    <property type="match status" value="1"/>
</dbReference>
<keyword evidence="3" id="KW-1003">Cell membrane</keyword>
<gene>
    <name evidence="9" type="ORF">FOE78_14175</name>
</gene>
<dbReference type="GO" id="GO:0009055">
    <property type="term" value="F:electron transfer activity"/>
    <property type="evidence" value="ECO:0007669"/>
    <property type="project" value="TreeGrafter"/>
</dbReference>
<protein>
    <submittedName>
        <fullName evidence="9">Cytochrome d ubiquinol oxidase subunit II</fullName>
    </submittedName>
</protein>
<keyword evidence="10" id="KW-1185">Reference proteome</keyword>
<dbReference type="RefSeq" id="WP_143986872.1">
    <property type="nucleotide sequence ID" value="NZ_CP041692.1"/>
</dbReference>